<dbReference type="Proteomes" id="UP000178184">
    <property type="component" value="Unassembled WGS sequence"/>
</dbReference>
<dbReference type="Gene3D" id="3.40.50.450">
    <property type="match status" value="1"/>
</dbReference>
<evidence type="ECO:0000259" key="3">
    <source>
        <dbReference type="Pfam" id="PF17782"/>
    </source>
</evidence>
<name>A0A1F6WNV7_9BACT</name>
<dbReference type="InterPro" id="IPR057666">
    <property type="entry name" value="DrpA_SLOG"/>
</dbReference>
<evidence type="ECO:0000256" key="1">
    <source>
        <dbReference type="ARBA" id="ARBA00006525"/>
    </source>
</evidence>
<dbReference type="InterPro" id="IPR036388">
    <property type="entry name" value="WH-like_DNA-bd_sf"/>
</dbReference>
<dbReference type="InterPro" id="IPR003488">
    <property type="entry name" value="DprA"/>
</dbReference>
<evidence type="ECO:0000313" key="4">
    <source>
        <dbReference type="EMBL" id="OGI83581.1"/>
    </source>
</evidence>
<evidence type="ECO:0000313" key="5">
    <source>
        <dbReference type="Proteomes" id="UP000178184"/>
    </source>
</evidence>
<gene>
    <name evidence="4" type="ORF">A2903_02585</name>
</gene>
<dbReference type="Gene3D" id="1.10.10.10">
    <property type="entry name" value="Winged helix-like DNA-binding domain superfamily/Winged helix DNA-binding domain"/>
    <property type="match status" value="1"/>
</dbReference>
<dbReference type="GO" id="GO:0009294">
    <property type="term" value="P:DNA-mediated transformation"/>
    <property type="evidence" value="ECO:0007669"/>
    <property type="project" value="InterPro"/>
</dbReference>
<feature type="domain" description="DprA winged helix" evidence="3">
    <location>
        <begin position="228"/>
        <end position="276"/>
    </location>
</feature>
<comment type="similarity">
    <text evidence="1">Belongs to the DprA/Smf family.</text>
</comment>
<dbReference type="Pfam" id="PF17782">
    <property type="entry name" value="WHD_DprA"/>
    <property type="match status" value="1"/>
</dbReference>
<dbReference type="EMBL" id="MFUO01000025">
    <property type="protein sequence ID" value="OGI83581.1"/>
    <property type="molecule type" value="Genomic_DNA"/>
</dbReference>
<comment type="caution">
    <text evidence="4">The sequence shown here is derived from an EMBL/GenBank/DDBJ whole genome shotgun (WGS) entry which is preliminary data.</text>
</comment>
<dbReference type="Pfam" id="PF02481">
    <property type="entry name" value="DNA_processg_A"/>
    <property type="match status" value="1"/>
</dbReference>
<protein>
    <submittedName>
        <fullName evidence="4">DNA protecting protein DprA</fullName>
    </submittedName>
</protein>
<dbReference type="SUPFAM" id="SSF102405">
    <property type="entry name" value="MCP/YpsA-like"/>
    <property type="match status" value="1"/>
</dbReference>
<proteinExistence type="inferred from homology"/>
<feature type="domain" description="Smf/DprA SLOG" evidence="2">
    <location>
        <begin position="9"/>
        <end position="213"/>
    </location>
</feature>
<dbReference type="NCBIfam" id="TIGR00732">
    <property type="entry name" value="dprA"/>
    <property type="match status" value="1"/>
</dbReference>
<dbReference type="PANTHER" id="PTHR43022:SF1">
    <property type="entry name" value="PROTEIN SMF"/>
    <property type="match status" value="1"/>
</dbReference>
<dbReference type="AlphaFoldDB" id="A0A1F6WNV7"/>
<reference evidence="4 5" key="1">
    <citation type="journal article" date="2016" name="Nat. Commun.">
        <title>Thousands of microbial genomes shed light on interconnected biogeochemical processes in an aquifer system.</title>
        <authorList>
            <person name="Anantharaman K."/>
            <person name="Brown C.T."/>
            <person name="Hug L.A."/>
            <person name="Sharon I."/>
            <person name="Castelle C.J."/>
            <person name="Probst A.J."/>
            <person name="Thomas B.C."/>
            <person name="Singh A."/>
            <person name="Wilkins M.J."/>
            <person name="Karaoz U."/>
            <person name="Brodie E.L."/>
            <person name="Williams K.H."/>
            <person name="Hubbard S.S."/>
            <person name="Banfield J.F."/>
        </authorList>
    </citation>
    <scope>NUCLEOTIDE SEQUENCE [LARGE SCALE GENOMIC DNA]</scope>
</reference>
<dbReference type="STRING" id="1801764.A2903_02585"/>
<dbReference type="InterPro" id="IPR041614">
    <property type="entry name" value="DprA_WH"/>
</dbReference>
<dbReference type="PANTHER" id="PTHR43022">
    <property type="entry name" value="PROTEIN SMF"/>
    <property type="match status" value="1"/>
</dbReference>
<organism evidence="4 5">
    <name type="scientific">Candidatus Nomurabacteria bacterium RIFCSPLOWO2_01_FULL_33_17</name>
    <dbReference type="NCBI Taxonomy" id="1801764"/>
    <lineage>
        <taxon>Bacteria</taxon>
        <taxon>Candidatus Nomuraibacteriota</taxon>
    </lineage>
</organism>
<sequence>MQIRELPYNEIPQKLKDISQPAKRLFVCGEIHKNENKNLVIVGSRKHSSYGKQVLCDIIAGLVGYPINIISGLALGIDTLAHEQALKHGMTTISFPGSGLANSSLHPQTNIRLAEKIVESGGCLFSEFTPDFKATQYSFPQRNRLMAAYSDAVLIIEAEEKSGTLITARLAMEYNRDLLVVPGSIYSETSRGTNYLINQGATPVLSAKDVLLALGFDVKTKNERNDISDEEHIILSILREPMSRDEIIRECDNPPEEVNSLLMIMELRGLITEDAGYFRKT</sequence>
<accession>A0A1F6WNV7</accession>
<evidence type="ECO:0000259" key="2">
    <source>
        <dbReference type="Pfam" id="PF02481"/>
    </source>
</evidence>